<reference evidence="2" key="2">
    <citation type="journal article" date="2021" name="Microbiome">
        <title>Successional dynamics and alternative stable states in a saline activated sludge microbial community over 9 years.</title>
        <authorList>
            <person name="Wang Y."/>
            <person name="Ye J."/>
            <person name="Ju F."/>
            <person name="Liu L."/>
            <person name="Boyd J.A."/>
            <person name="Deng Y."/>
            <person name="Parks D.H."/>
            <person name="Jiang X."/>
            <person name="Yin X."/>
            <person name="Woodcroft B.J."/>
            <person name="Tyson G.W."/>
            <person name="Hugenholtz P."/>
            <person name="Polz M.F."/>
            <person name="Zhang T."/>
        </authorList>
    </citation>
    <scope>NUCLEOTIDE SEQUENCE</scope>
    <source>
        <strain evidence="2">HKST-UBA10</strain>
    </source>
</reference>
<keyword evidence="1" id="KW-0472">Membrane</keyword>
<reference evidence="2" key="1">
    <citation type="submission" date="2020-04" db="EMBL/GenBank/DDBJ databases">
        <authorList>
            <person name="Zhang T."/>
        </authorList>
    </citation>
    <scope>NUCLEOTIDE SEQUENCE</scope>
    <source>
        <strain evidence="2">HKST-UBA10</strain>
    </source>
</reference>
<organism evidence="2 3">
    <name type="scientific">Candidatus Dojkabacteria bacterium</name>
    <dbReference type="NCBI Taxonomy" id="2099670"/>
    <lineage>
        <taxon>Bacteria</taxon>
        <taxon>Candidatus Dojkabacteria</taxon>
    </lineage>
</organism>
<keyword evidence="1" id="KW-1133">Transmembrane helix</keyword>
<keyword evidence="1" id="KW-0812">Transmembrane</keyword>
<proteinExistence type="predicted"/>
<dbReference type="AlphaFoldDB" id="A0A955L331"/>
<name>A0A955L331_9BACT</name>
<evidence type="ECO:0000313" key="3">
    <source>
        <dbReference type="Proteomes" id="UP000782843"/>
    </source>
</evidence>
<gene>
    <name evidence="2" type="ORF">KC660_01240</name>
</gene>
<sequence>MRLRLQKRQVFISLGVIYLTFTTVALLYILSASYLNSLSLNSYNAGRKDSVDEFIEGVNTDNGCQPVPIYSGDKAVNVINVDCLEVQGEKKS</sequence>
<dbReference type="Proteomes" id="UP000782843">
    <property type="component" value="Unassembled WGS sequence"/>
</dbReference>
<comment type="caution">
    <text evidence="2">The sequence shown here is derived from an EMBL/GenBank/DDBJ whole genome shotgun (WGS) entry which is preliminary data.</text>
</comment>
<accession>A0A955L331</accession>
<dbReference type="EMBL" id="JAGQLG010000042">
    <property type="protein sequence ID" value="MCA9382013.1"/>
    <property type="molecule type" value="Genomic_DNA"/>
</dbReference>
<evidence type="ECO:0000256" key="1">
    <source>
        <dbReference type="SAM" id="Phobius"/>
    </source>
</evidence>
<feature type="transmembrane region" description="Helical" evidence="1">
    <location>
        <begin position="12"/>
        <end position="35"/>
    </location>
</feature>
<evidence type="ECO:0000313" key="2">
    <source>
        <dbReference type="EMBL" id="MCA9382013.1"/>
    </source>
</evidence>
<protein>
    <submittedName>
        <fullName evidence="2">Uncharacterized protein</fullName>
    </submittedName>
</protein>